<organism evidence="1 2">
    <name type="scientific">Trichonephila clavata</name>
    <name type="common">Joro spider</name>
    <name type="synonym">Nephila clavata</name>
    <dbReference type="NCBI Taxonomy" id="2740835"/>
    <lineage>
        <taxon>Eukaryota</taxon>
        <taxon>Metazoa</taxon>
        <taxon>Ecdysozoa</taxon>
        <taxon>Arthropoda</taxon>
        <taxon>Chelicerata</taxon>
        <taxon>Arachnida</taxon>
        <taxon>Araneae</taxon>
        <taxon>Araneomorphae</taxon>
        <taxon>Entelegynae</taxon>
        <taxon>Araneoidea</taxon>
        <taxon>Nephilidae</taxon>
        <taxon>Trichonephila</taxon>
    </lineage>
</organism>
<protein>
    <submittedName>
        <fullName evidence="1">Uncharacterized protein</fullName>
    </submittedName>
</protein>
<dbReference type="PANTHER" id="PTHR47331:SF5">
    <property type="entry name" value="RIBONUCLEASE H"/>
    <property type="match status" value="1"/>
</dbReference>
<dbReference type="Proteomes" id="UP000887116">
    <property type="component" value="Unassembled WGS sequence"/>
</dbReference>
<dbReference type="Pfam" id="PF05380">
    <property type="entry name" value="Peptidase_A17"/>
    <property type="match status" value="1"/>
</dbReference>
<proteinExistence type="predicted"/>
<dbReference type="PANTHER" id="PTHR47331">
    <property type="entry name" value="PHD-TYPE DOMAIN-CONTAINING PROTEIN"/>
    <property type="match status" value="1"/>
</dbReference>
<gene>
    <name evidence="1" type="primary">B4U79_02881</name>
    <name evidence="1" type="ORF">TNCT_250471</name>
</gene>
<dbReference type="InterPro" id="IPR008042">
    <property type="entry name" value="Retrotrans_Pao"/>
</dbReference>
<name>A0A8X6I3M1_TRICU</name>
<sequence length="108" mass="12421">MVKWCKEVHSLVDLSIPRYYFKTDETNEYQIVIFCDASERAYSAIANIRCKTNSDFHVNFVSSKARVAPLKKLSLPRLELLATLIGASSRKPSRKVFKITNNYILFSD</sequence>
<evidence type="ECO:0000313" key="2">
    <source>
        <dbReference type="Proteomes" id="UP000887116"/>
    </source>
</evidence>
<accession>A0A8X6I3M1</accession>
<keyword evidence="2" id="KW-1185">Reference proteome</keyword>
<dbReference type="EMBL" id="BMAO01003291">
    <property type="protein sequence ID" value="GFQ86912.1"/>
    <property type="molecule type" value="Genomic_DNA"/>
</dbReference>
<evidence type="ECO:0000313" key="1">
    <source>
        <dbReference type="EMBL" id="GFQ86912.1"/>
    </source>
</evidence>
<dbReference type="AlphaFoldDB" id="A0A8X6I3M1"/>
<comment type="caution">
    <text evidence="1">The sequence shown here is derived from an EMBL/GenBank/DDBJ whole genome shotgun (WGS) entry which is preliminary data.</text>
</comment>
<reference evidence="1" key="1">
    <citation type="submission" date="2020-07" db="EMBL/GenBank/DDBJ databases">
        <title>Multicomponent nature underlies the extraordinary mechanical properties of spider dragline silk.</title>
        <authorList>
            <person name="Kono N."/>
            <person name="Nakamura H."/>
            <person name="Mori M."/>
            <person name="Yoshida Y."/>
            <person name="Ohtoshi R."/>
            <person name="Malay A.D."/>
            <person name="Moran D.A.P."/>
            <person name="Tomita M."/>
            <person name="Numata K."/>
            <person name="Arakawa K."/>
        </authorList>
    </citation>
    <scope>NUCLEOTIDE SEQUENCE</scope>
</reference>